<dbReference type="AlphaFoldDB" id="A0AAD6GUK6"/>
<gene>
    <name evidence="3" type="ORF">N7537_009210</name>
</gene>
<keyword evidence="1" id="KW-0812">Transmembrane</keyword>
<sequence>MFVKPGVLWTPDCTILAIIYAPLLLGQLPPYSILWGLCLPMRPFAYKESPKGRYFRELKVCLVTKGTNVQTVISSIRPWQNCRKYQNITFHVALDSTNDNFQAALPDFVNVVSVPASFQPAHAKYKARALEWCRLHWKLSKLDWVLHLDEETEIDEYLVQACLDFIERGTEDVGMVYVPLELLSYTTLKHVQGTIYYTSHNYWKNPFLTTAEVFRVAEDFGRFQLPIRLFKRPLLGWMHGSFILINGAVENKVTWDTGCLAEDFWFAFHPVANLKYLTEQAARRGVKFGWIHAIAREQPPVSVSDLIRQRRRWYTGIMSMDSWLVKLALAIPMMGPLAYGSL</sequence>
<dbReference type="InterPro" id="IPR001173">
    <property type="entry name" value="Glyco_trans_2-like"/>
</dbReference>
<feature type="transmembrane region" description="Helical" evidence="1">
    <location>
        <begin position="320"/>
        <end position="339"/>
    </location>
</feature>
<proteinExistence type="predicted"/>
<dbReference type="InterPro" id="IPR029044">
    <property type="entry name" value="Nucleotide-diphossugar_trans"/>
</dbReference>
<comment type="caution">
    <text evidence="3">The sequence shown here is derived from an EMBL/GenBank/DDBJ whole genome shotgun (WGS) entry which is preliminary data.</text>
</comment>
<organism evidence="3 4">
    <name type="scientific">Penicillium hordei</name>
    <dbReference type="NCBI Taxonomy" id="40994"/>
    <lineage>
        <taxon>Eukaryota</taxon>
        <taxon>Fungi</taxon>
        <taxon>Dikarya</taxon>
        <taxon>Ascomycota</taxon>
        <taxon>Pezizomycotina</taxon>
        <taxon>Eurotiomycetes</taxon>
        <taxon>Eurotiomycetidae</taxon>
        <taxon>Eurotiales</taxon>
        <taxon>Aspergillaceae</taxon>
        <taxon>Penicillium</taxon>
    </lineage>
</organism>
<dbReference type="EMBL" id="JAQJAE010000005">
    <property type="protein sequence ID" value="KAJ5592306.1"/>
    <property type="molecule type" value="Genomic_DNA"/>
</dbReference>
<dbReference type="Pfam" id="PF13632">
    <property type="entry name" value="Glyco_trans_2_3"/>
    <property type="match status" value="1"/>
</dbReference>
<protein>
    <recommendedName>
        <fullName evidence="2">Glycosyltransferase 2-like domain-containing protein</fullName>
    </recommendedName>
</protein>
<dbReference type="PANTHER" id="PTHR16779">
    <property type="entry name" value="BETA-1,4-MANNOSYLTRANSFERASE EGH"/>
    <property type="match status" value="1"/>
</dbReference>
<evidence type="ECO:0000256" key="1">
    <source>
        <dbReference type="SAM" id="Phobius"/>
    </source>
</evidence>
<name>A0AAD6GUK6_9EURO</name>
<keyword evidence="1" id="KW-1133">Transmembrane helix</keyword>
<dbReference type="SUPFAM" id="SSF53448">
    <property type="entry name" value="Nucleotide-diphospho-sugar transferases"/>
    <property type="match status" value="1"/>
</dbReference>
<evidence type="ECO:0000259" key="2">
    <source>
        <dbReference type="Pfam" id="PF13632"/>
    </source>
</evidence>
<dbReference type="GO" id="GO:0019187">
    <property type="term" value="F:beta-1,4-mannosyltransferase activity"/>
    <property type="evidence" value="ECO:0007669"/>
    <property type="project" value="InterPro"/>
</dbReference>
<reference evidence="3" key="1">
    <citation type="journal article" date="2023" name="IMA Fungus">
        <title>Comparative genomic study of the Penicillium genus elucidates a diverse pangenome and 15 lateral gene transfer events.</title>
        <authorList>
            <person name="Petersen C."/>
            <person name="Sorensen T."/>
            <person name="Nielsen M.R."/>
            <person name="Sondergaard T.E."/>
            <person name="Sorensen J.L."/>
            <person name="Fitzpatrick D.A."/>
            <person name="Frisvad J.C."/>
            <person name="Nielsen K.L."/>
        </authorList>
    </citation>
    <scope>NUCLEOTIDE SEQUENCE</scope>
    <source>
        <strain evidence="3">IBT 12815</strain>
    </source>
</reference>
<dbReference type="Proteomes" id="UP001213799">
    <property type="component" value="Unassembled WGS sequence"/>
</dbReference>
<reference evidence="3" key="2">
    <citation type="submission" date="2023-01" db="EMBL/GenBank/DDBJ databases">
        <authorList>
            <person name="Petersen C."/>
        </authorList>
    </citation>
    <scope>NUCLEOTIDE SEQUENCE</scope>
    <source>
        <strain evidence="3">IBT 12815</strain>
    </source>
</reference>
<dbReference type="InterPro" id="IPR027389">
    <property type="entry name" value="B_mannosylTrfase_Bre-3/Egh"/>
</dbReference>
<dbReference type="RefSeq" id="XP_056748932.1">
    <property type="nucleotide sequence ID" value="XM_056900264.1"/>
</dbReference>
<evidence type="ECO:0000313" key="4">
    <source>
        <dbReference type="Proteomes" id="UP001213799"/>
    </source>
</evidence>
<keyword evidence="1" id="KW-0472">Membrane</keyword>
<dbReference type="GeneID" id="81590506"/>
<dbReference type="GO" id="GO:0005737">
    <property type="term" value="C:cytoplasm"/>
    <property type="evidence" value="ECO:0007669"/>
    <property type="project" value="TreeGrafter"/>
</dbReference>
<feature type="domain" description="Glycosyltransferase 2-like" evidence="2">
    <location>
        <begin position="144"/>
        <end position="320"/>
    </location>
</feature>
<accession>A0AAD6GUK6</accession>
<feature type="transmembrane region" description="Helical" evidence="1">
    <location>
        <begin position="15"/>
        <end position="37"/>
    </location>
</feature>
<dbReference type="PANTHER" id="PTHR16779:SF1">
    <property type="entry name" value="BETA-1,4-MANNOSYLTRANSFERASE EGH"/>
    <property type="match status" value="1"/>
</dbReference>
<keyword evidence="4" id="KW-1185">Reference proteome</keyword>
<evidence type="ECO:0000313" key="3">
    <source>
        <dbReference type="EMBL" id="KAJ5592306.1"/>
    </source>
</evidence>